<accession>A0ABW1NUE0</accession>
<keyword evidence="2" id="KW-1185">Reference proteome</keyword>
<name>A0ABW1NUE0_9ACTN</name>
<dbReference type="PANTHER" id="PTHR43434">
    <property type="entry name" value="PHOSPHOGLYCOLATE PHOSPHATASE"/>
    <property type="match status" value="1"/>
</dbReference>
<dbReference type="SUPFAM" id="SSF56784">
    <property type="entry name" value="HAD-like"/>
    <property type="match status" value="1"/>
</dbReference>
<dbReference type="Gene3D" id="3.40.50.1000">
    <property type="entry name" value="HAD superfamily/HAD-like"/>
    <property type="match status" value="1"/>
</dbReference>
<dbReference type="InterPro" id="IPR023214">
    <property type="entry name" value="HAD_sf"/>
</dbReference>
<comment type="caution">
    <text evidence="1">The sequence shown here is derived from an EMBL/GenBank/DDBJ whole genome shotgun (WGS) entry which is preliminary data.</text>
</comment>
<evidence type="ECO:0000313" key="1">
    <source>
        <dbReference type="EMBL" id="MFC6086935.1"/>
    </source>
</evidence>
<evidence type="ECO:0000313" key="2">
    <source>
        <dbReference type="Proteomes" id="UP001596137"/>
    </source>
</evidence>
<dbReference type="Proteomes" id="UP001596137">
    <property type="component" value="Unassembled WGS sequence"/>
</dbReference>
<protein>
    <submittedName>
        <fullName evidence="1">HAD family hydrolase</fullName>
        <ecNumber evidence="1">3.-.-.-</ecNumber>
    </submittedName>
</protein>
<reference evidence="2" key="1">
    <citation type="journal article" date="2019" name="Int. J. Syst. Evol. Microbiol.">
        <title>The Global Catalogue of Microorganisms (GCM) 10K type strain sequencing project: providing services to taxonomists for standard genome sequencing and annotation.</title>
        <authorList>
            <consortium name="The Broad Institute Genomics Platform"/>
            <consortium name="The Broad Institute Genome Sequencing Center for Infectious Disease"/>
            <person name="Wu L."/>
            <person name="Ma J."/>
        </authorList>
    </citation>
    <scope>NUCLEOTIDE SEQUENCE [LARGE SCALE GENOMIC DNA]</scope>
    <source>
        <strain evidence="2">JCM 30346</strain>
    </source>
</reference>
<organism evidence="1 2">
    <name type="scientific">Sphaerisporangium aureirubrum</name>
    <dbReference type="NCBI Taxonomy" id="1544736"/>
    <lineage>
        <taxon>Bacteria</taxon>
        <taxon>Bacillati</taxon>
        <taxon>Actinomycetota</taxon>
        <taxon>Actinomycetes</taxon>
        <taxon>Streptosporangiales</taxon>
        <taxon>Streptosporangiaceae</taxon>
        <taxon>Sphaerisporangium</taxon>
    </lineage>
</organism>
<dbReference type="PANTHER" id="PTHR43434:SF1">
    <property type="entry name" value="PHOSPHOGLYCOLATE PHOSPHATASE"/>
    <property type="match status" value="1"/>
</dbReference>
<dbReference type="Pfam" id="PF00702">
    <property type="entry name" value="Hydrolase"/>
    <property type="match status" value="1"/>
</dbReference>
<dbReference type="EC" id="3.-.-.-" evidence="1"/>
<gene>
    <name evidence="1" type="ORF">ACFP1K_37620</name>
</gene>
<dbReference type="Gene3D" id="1.10.150.240">
    <property type="entry name" value="Putative phosphatase, domain 2"/>
    <property type="match status" value="1"/>
</dbReference>
<dbReference type="RefSeq" id="WP_380762619.1">
    <property type="nucleotide sequence ID" value="NZ_JBHSRF010000107.1"/>
</dbReference>
<dbReference type="InterPro" id="IPR023198">
    <property type="entry name" value="PGP-like_dom2"/>
</dbReference>
<dbReference type="SFLD" id="SFLDG01129">
    <property type="entry name" value="C1.5:_HAD__Beta-PGM__Phosphata"/>
    <property type="match status" value="1"/>
</dbReference>
<dbReference type="InterPro" id="IPR036412">
    <property type="entry name" value="HAD-like_sf"/>
</dbReference>
<dbReference type="EMBL" id="JBHSRF010000107">
    <property type="protein sequence ID" value="MFC6086935.1"/>
    <property type="molecule type" value="Genomic_DNA"/>
</dbReference>
<dbReference type="SFLD" id="SFLDS00003">
    <property type="entry name" value="Haloacid_Dehalogenase"/>
    <property type="match status" value="1"/>
</dbReference>
<dbReference type="GO" id="GO:0016787">
    <property type="term" value="F:hydrolase activity"/>
    <property type="evidence" value="ECO:0007669"/>
    <property type="project" value="UniProtKB-KW"/>
</dbReference>
<dbReference type="InterPro" id="IPR050155">
    <property type="entry name" value="HAD-like_hydrolase_sf"/>
</dbReference>
<sequence length="213" mass="22295">MGFDLDLTLADTRAGIAAVYDEVASRLGVRIDSAEVISRLGPPLEQELARWLPEPAIPEAAALYRSLYGEIAVPRTTTMPGAAEALAEVRRHGGRVIVVTGKNEVAAWETIHFLGLEVDEVAGSVFGAAKGLAIAQFGAAAYVGDHVADIAAARAGGALSVAVTTGGYQREAMDAHGADVILRDLTEFASWFSAWCVPEIGAVSTVIPRPGWA</sequence>
<keyword evidence="1" id="KW-0378">Hydrolase</keyword>
<proteinExistence type="predicted"/>